<dbReference type="EMBL" id="KZ302013">
    <property type="protein sequence ID" value="PFH50027.1"/>
    <property type="molecule type" value="Genomic_DNA"/>
</dbReference>
<dbReference type="Proteomes" id="UP000242287">
    <property type="component" value="Unassembled WGS sequence"/>
</dbReference>
<dbReference type="InterPro" id="IPR051617">
    <property type="entry name" value="UNC-93-like_regulator"/>
</dbReference>
<dbReference type="OrthoDB" id="196103at2759"/>
<evidence type="ECO:0000256" key="1">
    <source>
        <dbReference type="ARBA" id="ARBA00004141"/>
    </source>
</evidence>
<dbReference type="SUPFAM" id="SSF103473">
    <property type="entry name" value="MFS general substrate transporter"/>
    <property type="match status" value="1"/>
</dbReference>
<dbReference type="PANTHER" id="PTHR23294:SF55">
    <property type="entry name" value="TRANSPORTER, PUTATIVE (AFU_ORTHOLOGUE AFUA_1G17480)-RELATED"/>
    <property type="match status" value="1"/>
</dbReference>
<feature type="transmembrane region" description="Helical" evidence="6">
    <location>
        <begin position="155"/>
        <end position="176"/>
    </location>
</feature>
<feature type="transmembrane region" description="Helical" evidence="6">
    <location>
        <begin position="92"/>
        <end position="114"/>
    </location>
</feature>
<dbReference type="Pfam" id="PF05978">
    <property type="entry name" value="UNC-93"/>
    <property type="match status" value="1"/>
</dbReference>
<dbReference type="Gene3D" id="1.20.1250.20">
    <property type="entry name" value="MFS general substrate transporter like domains"/>
    <property type="match status" value="1"/>
</dbReference>
<evidence type="ECO:0000313" key="8">
    <source>
        <dbReference type="Proteomes" id="UP000242287"/>
    </source>
</evidence>
<feature type="transmembrane region" description="Helical" evidence="6">
    <location>
        <begin position="251"/>
        <end position="269"/>
    </location>
</feature>
<dbReference type="GO" id="GO:0016020">
    <property type="term" value="C:membrane"/>
    <property type="evidence" value="ECO:0007669"/>
    <property type="project" value="UniProtKB-SubCell"/>
</dbReference>
<evidence type="ECO:0000256" key="3">
    <source>
        <dbReference type="ARBA" id="ARBA00022989"/>
    </source>
</evidence>
<feature type="transmembrane region" description="Helical" evidence="6">
    <location>
        <begin position="188"/>
        <end position="207"/>
    </location>
</feature>
<dbReference type="AlphaFoldDB" id="A0A2A9NP38"/>
<dbReference type="PANTHER" id="PTHR23294">
    <property type="entry name" value="ET TRANSLATION PRODUCT-RELATED"/>
    <property type="match status" value="1"/>
</dbReference>
<name>A0A2A9NP38_9AGAR</name>
<evidence type="ECO:0008006" key="9">
    <source>
        <dbReference type="Google" id="ProtNLM"/>
    </source>
</evidence>
<feature type="transmembrane region" description="Helical" evidence="6">
    <location>
        <begin position="363"/>
        <end position="385"/>
    </location>
</feature>
<keyword evidence="2 6" id="KW-0812">Transmembrane</keyword>
<organism evidence="7 8">
    <name type="scientific">Amanita thiersii Skay4041</name>
    <dbReference type="NCBI Taxonomy" id="703135"/>
    <lineage>
        <taxon>Eukaryota</taxon>
        <taxon>Fungi</taxon>
        <taxon>Dikarya</taxon>
        <taxon>Basidiomycota</taxon>
        <taxon>Agaricomycotina</taxon>
        <taxon>Agaricomycetes</taxon>
        <taxon>Agaricomycetidae</taxon>
        <taxon>Agaricales</taxon>
        <taxon>Pluteineae</taxon>
        <taxon>Amanitaceae</taxon>
        <taxon>Amanita</taxon>
    </lineage>
</organism>
<feature type="transmembrane region" description="Helical" evidence="6">
    <location>
        <begin position="120"/>
        <end position="143"/>
    </location>
</feature>
<sequence>MDSSLVNGQRNDTTNLRSKILVVWHTPLTQILLISLICFCCPGMYNAITGLGGSGQLDSTVAANATVALLAATAASAITIVPPVFDLLGPSWCLLIGGWTYPLYSGSLLCYNHTGNSAFVIAAGAILGLGASFLWIAQGAIMVSYPLPDQKGRAIALFWVIFNLGGGIGSFISFALNFHNKGGTVTDGTYGAFIAIMAFGWLISIFISPPHKVVRQDGTLAGPPPEMNEDRSFHASLHREFNNFLTALTNWRILLLIPAFFCANFFYSYQQNSVNGDTFTLRARSLNGAMYWIAQMFGGLTIGFLLDLKWLTRPQRAKLGYIFVFVTGFSIWGGGLAFQRWANQIGKKQWLDFSESRTYIGPFWLYFFYGAFDAFWQSFCYWLMASIAETPQTAAKFVGLYKAVQAAGGAAAWRINALKYPPLTQLAINWSLLGAALVFAIPTVLSIQPSPTTDSNNSKTATDDNTSDHGLESKA</sequence>
<feature type="compositionally biased region" description="Polar residues" evidence="5">
    <location>
        <begin position="450"/>
        <end position="464"/>
    </location>
</feature>
<keyword evidence="8" id="KW-1185">Reference proteome</keyword>
<accession>A0A2A9NP38</accession>
<feature type="transmembrane region" description="Helical" evidence="6">
    <location>
        <begin position="320"/>
        <end position="343"/>
    </location>
</feature>
<evidence type="ECO:0000256" key="5">
    <source>
        <dbReference type="SAM" id="MobiDB-lite"/>
    </source>
</evidence>
<reference evidence="7 8" key="1">
    <citation type="submission" date="2014-02" db="EMBL/GenBank/DDBJ databases">
        <title>Transposable element dynamics among asymbiotic and ectomycorrhizal Amanita fungi.</title>
        <authorList>
            <consortium name="DOE Joint Genome Institute"/>
            <person name="Hess J."/>
            <person name="Skrede I."/>
            <person name="Wolfe B."/>
            <person name="LaButti K."/>
            <person name="Ohm R.A."/>
            <person name="Grigoriev I.V."/>
            <person name="Pringle A."/>
        </authorList>
    </citation>
    <scope>NUCLEOTIDE SEQUENCE [LARGE SCALE GENOMIC DNA]</scope>
    <source>
        <strain evidence="7 8">SKay4041</strain>
    </source>
</reference>
<evidence type="ECO:0000256" key="4">
    <source>
        <dbReference type="ARBA" id="ARBA00023136"/>
    </source>
</evidence>
<keyword evidence="3 6" id="KW-1133">Transmembrane helix</keyword>
<feature type="compositionally biased region" description="Basic and acidic residues" evidence="5">
    <location>
        <begin position="466"/>
        <end position="475"/>
    </location>
</feature>
<gene>
    <name evidence="7" type="ORF">AMATHDRAFT_4358</name>
</gene>
<evidence type="ECO:0000256" key="6">
    <source>
        <dbReference type="SAM" id="Phobius"/>
    </source>
</evidence>
<dbReference type="InterPro" id="IPR010291">
    <property type="entry name" value="Ion_channel_UNC-93"/>
</dbReference>
<feature type="transmembrane region" description="Helical" evidence="6">
    <location>
        <begin position="289"/>
        <end position="308"/>
    </location>
</feature>
<comment type="subcellular location">
    <subcellularLocation>
        <location evidence="1">Membrane</location>
        <topology evidence="1">Multi-pass membrane protein</topology>
    </subcellularLocation>
</comment>
<protein>
    <recommendedName>
        <fullName evidence="9">Major facilitator superfamily (MFS) profile domain-containing protein</fullName>
    </recommendedName>
</protein>
<evidence type="ECO:0000313" key="7">
    <source>
        <dbReference type="EMBL" id="PFH50027.1"/>
    </source>
</evidence>
<feature type="region of interest" description="Disordered" evidence="5">
    <location>
        <begin position="450"/>
        <end position="475"/>
    </location>
</feature>
<feature type="transmembrane region" description="Helical" evidence="6">
    <location>
        <begin position="427"/>
        <end position="447"/>
    </location>
</feature>
<proteinExistence type="predicted"/>
<feature type="transmembrane region" description="Helical" evidence="6">
    <location>
        <begin position="65"/>
        <end position="85"/>
    </location>
</feature>
<keyword evidence="4 6" id="KW-0472">Membrane</keyword>
<dbReference type="InterPro" id="IPR036259">
    <property type="entry name" value="MFS_trans_sf"/>
</dbReference>
<feature type="transmembrane region" description="Helical" evidence="6">
    <location>
        <begin position="21"/>
        <end position="45"/>
    </location>
</feature>
<evidence type="ECO:0000256" key="2">
    <source>
        <dbReference type="ARBA" id="ARBA00022692"/>
    </source>
</evidence>